<feature type="region of interest" description="Disordered" evidence="1">
    <location>
        <begin position="180"/>
        <end position="226"/>
    </location>
</feature>
<evidence type="ECO:0000256" key="1">
    <source>
        <dbReference type="SAM" id="MobiDB-lite"/>
    </source>
</evidence>
<dbReference type="EMBL" id="HE575314">
    <property type="protein sequence ID" value="CCC89263.1"/>
    <property type="molecule type" value="Genomic_DNA"/>
</dbReference>
<gene>
    <name evidence="2" type="ORF">TCIL3000_1_210</name>
</gene>
<dbReference type="AlphaFoldDB" id="G0UIR3"/>
<organism evidence="2">
    <name type="scientific">Trypanosoma congolense (strain IL3000)</name>
    <dbReference type="NCBI Taxonomy" id="1068625"/>
    <lineage>
        <taxon>Eukaryota</taxon>
        <taxon>Discoba</taxon>
        <taxon>Euglenozoa</taxon>
        <taxon>Kinetoplastea</taxon>
        <taxon>Metakinetoplastina</taxon>
        <taxon>Trypanosomatida</taxon>
        <taxon>Trypanosomatidae</taxon>
        <taxon>Trypanosoma</taxon>
        <taxon>Nannomonas</taxon>
    </lineage>
</organism>
<feature type="compositionally biased region" description="Basic and acidic residues" evidence="1">
    <location>
        <begin position="59"/>
        <end position="70"/>
    </location>
</feature>
<dbReference type="VEuPathDB" id="TriTrypDB:TcIL3000_1_210"/>
<sequence length="245" mass="27491">MYLQRSVEGSGITERLAAGPFSFNEYLKEGTPYEKIRFPDAFETPRGCWPVHAGNISRGNERNDASRPERSSPVGSVSLPLPLPPTSQGRPATKVSRERLSELIEKRKCLQERAGQMLVQAGQIFPGNERVLLDEPTAHRRQREDTWNTMCARRLLKNLPKLVQQADRRKQCLNMLHHQKERRRELEQRSGSTLRTPGGTHWGRRLGRMATSPTVGADGSPSAFGDTRARDVYAHTIAVASALLT</sequence>
<evidence type="ECO:0000313" key="2">
    <source>
        <dbReference type="EMBL" id="CCC89263.1"/>
    </source>
</evidence>
<feature type="compositionally biased region" description="Low complexity" evidence="1">
    <location>
        <begin position="71"/>
        <end position="80"/>
    </location>
</feature>
<proteinExistence type="predicted"/>
<name>G0UIR3_TRYCI</name>
<reference evidence="2" key="1">
    <citation type="journal article" date="2012" name="Proc. Natl. Acad. Sci. U.S.A.">
        <title>Antigenic diversity is generated by distinct evolutionary mechanisms in African trypanosome species.</title>
        <authorList>
            <person name="Jackson A.P."/>
            <person name="Berry A."/>
            <person name="Aslett M."/>
            <person name="Allison H.C."/>
            <person name="Burton P."/>
            <person name="Vavrova-Anderson J."/>
            <person name="Brown R."/>
            <person name="Browne H."/>
            <person name="Corton N."/>
            <person name="Hauser H."/>
            <person name="Gamble J."/>
            <person name="Gilderthorp R."/>
            <person name="Marcello L."/>
            <person name="McQuillan J."/>
            <person name="Otto T.D."/>
            <person name="Quail M.A."/>
            <person name="Sanders M.J."/>
            <person name="van Tonder A."/>
            <person name="Ginger M.L."/>
            <person name="Field M.C."/>
            <person name="Barry J.D."/>
            <person name="Hertz-Fowler C."/>
            <person name="Berriman M."/>
        </authorList>
    </citation>
    <scope>NUCLEOTIDE SEQUENCE</scope>
    <source>
        <strain evidence="2">IL3000</strain>
    </source>
</reference>
<feature type="region of interest" description="Disordered" evidence="1">
    <location>
        <begin position="53"/>
        <end position="96"/>
    </location>
</feature>
<accession>G0UIR3</accession>
<protein>
    <submittedName>
        <fullName evidence="2">Uncharacterized protein</fullName>
    </submittedName>
</protein>